<evidence type="ECO:0000313" key="2">
    <source>
        <dbReference type="EMBL" id="QAY71229.1"/>
    </source>
</evidence>
<proteinExistence type="predicted"/>
<dbReference type="OrthoDB" id="9797603at2"/>
<dbReference type="RefSeq" id="WP_129189713.1">
    <property type="nucleotide sequence ID" value="NZ_CP035493.1"/>
</dbReference>
<evidence type="ECO:0000259" key="1">
    <source>
        <dbReference type="Pfam" id="PF01636"/>
    </source>
</evidence>
<keyword evidence="2" id="KW-0808">Transferase</keyword>
<dbReference type="CDD" id="cd05155">
    <property type="entry name" value="APH_ChoK_like_1"/>
    <property type="match status" value="1"/>
</dbReference>
<evidence type="ECO:0000313" key="3">
    <source>
        <dbReference type="Proteomes" id="UP000292118"/>
    </source>
</evidence>
<sequence>MRADLDVTVALAHALLAEQHPDLASLPLTVAANGWDNVMVRAGDDLVLRLPRRAVAAPLLANELAALPVLAPLLAVAVPDVAVPSPVRTGTPSEALGYPWPWSVLPWVDGVRAAATPVGSRLAWAPTLGRFLAALHRPVADGVPVPHNPFRGVALRDRRPPALDLAGRAGEVWRAAVTAPAYEGPPVWIHGDPHPANLVVAPGGGPGGTDLLAAVVDFGDVTAGDPASDLGTLWLTFDAAGRHACRAAMEAAGVTWDDATWTRARGWALVFAAAMLAHPDEHPALVPIGTHGLAALLDGA</sequence>
<dbReference type="PIRSF" id="PIRSF000707">
    <property type="entry name" value="Hygromycin-B_kinase"/>
    <property type="match status" value="1"/>
</dbReference>
<dbReference type="Gene3D" id="3.90.1200.10">
    <property type="match status" value="1"/>
</dbReference>
<keyword evidence="3" id="KW-1185">Reference proteome</keyword>
<dbReference type="Pfam" id="PF01636">
    <property type="entry name" value="APH"/>
    <property type="match status" value="1"/>
</dbReference>
<accession>A0A4P6FAB5</accession>
<dbReference type="GO" id="GO:0016740">
    <property type="term" value="F:transferase activity"/>
    <property type="evidence" value="ECO:0007669"/>
    <property type="project" value="UniProtKB-KW"/>
</dbReference>
<organism evidence="2 3">
    <name type="scientific">Xylanimonas protaetiae</name>
    <dbReference type="NCBI Taxonomy" id="2509457"/>
    <lineage>
        <taxon>Bacteria</taxon>
        <taxon>Bacillati</taxon>
        <taxon>Actinomycetota</taxon>
        <taxon>Actinomycetes</taxon>
        <taxon>Micrococcales</taxon>
        <taxon>Promicromonosporaceae</taxon>
        <taxon>Xylanimonas</taxon>
    </lineage>
</organism>
<feature type="domain" description="Aminoglycoside phosphotransferase" evidence="1">
    <location>
        <begin position="29"/>
        <end position="267"/>
    </location>
</feature>
<dbReference type="KEGG" id="xya:ET471_15320"/>
<dbReference type="SUPFAM" id="SSF56112">
    <property type="entry name" value="Protein kinase-like (PK-like)"/>
    <property type="match status" value="1"/>
</dbReference>
<reference evidence="2 3" key="1">
    <citation type="submission" date="2019-01" db="EMBL/GenBank/DDBJ databases">
        <title>Genome sequencing of strain FW10M-9.</title>
        <authorList>
            <person name="Heo J."/>
            <person name="Kim S.-J."/>
            <person name="Kim J.-S."/>
            <person name="Hong S.-B."/>
            <person name="Kwon S.-W."/>
        </authorList>
    </citation>
    <scope>NUCLEOTIDE SEQUENCE [LARGE SCALE GENOMIC DNA]</scope>
    <source>
        <strain evidence="2 3">FW10M-9</strain>
    </source>
</reference>
<name>A0A4P6FAB5_9MICO</name>
<dbReference type="InterPro" id="IPR016259">
    <property type="entry name" value="Hygromycin-B_Kinase"/>
</dbReference>
<dbReference type="Gene3D" id="3.30.200.20">
    <property type="entry name" value="Phosphorylase Kinase, domain 1"/>
    <property type="match status" value="1"/>
</dbReference>
<dbReference type="AlphaFoldDB" id="A0A4P6FAB5"/>
<dbReference type="InterPro" id="IPR051678">
    <property type="entry name" value="AGP_Transferase"/>
</dbReference>
<dbReference type="PANTHER" id="PTHR21310:SF42">
    <property type="entry name" value="BIFUNCTIONAL AAC_APH"/>
    <property type="match status" value="1"/>
</dbReference>
<dbReference type="PANTHER" id="PTHR21310">
    <property type="entry name" value="AMINOGLYCOSIDE PHOSPHOTRANSFERASE-RELATED-RELATED"/>
    <property type="match status" value="1"/>
</dbReference>
<dbReference type="EMBL" id="CP035493">
    <property type="protein sequence ID" value="QAY71229.1"/>
    <property type="molecule type" value="Genomic_DNA"/>
</dbReference>
<dbReference type="Proteomes" id="UP000292118">
    <property type="component" value="Chromosome"/>
</dbReference>
<dbReference type="InterPro" id="IPR002575">
    <property type="entry name" value="Aminoglycoside_PTrfase"/>
</dbReference>
<dbReference type="InterPro" id="IPR011009">
    <property type="entry name" value="Kinase-like_dom_sf"/>
</dbReference>
<gene>
    <name evidence="2" type="ORF">ET471_15320</name>
</gene>
<protein>
    <submittedName>
        <fullName evidence="2">Aminoglycoside phosphotransferase family protein</fullName>
    </submittedName>
</protein>